<dbReference type="Proteomes" id="UP001642464">
    <property type="component" value="Unassembled WGS sequence"/>
</dbReference>
<keyword evidence="1" id="KW-0560">Oxidoreductase</keyword>
<dbReference type="PROSITE" id="PS00062">
    <property type="entry name" value="ALDOKETO_REDUCTASE_2"/>
    <property type="match status" value="1"/>
</dbReference>
<evidence type="ECO:0000259" key="2">
    <source>
        <dbReference type="Pfam" id="PF00248"/>
    </source>
</evidence>
<evidence type="ECO:0000313" key="3">
    <source>
        <dbReference type="EMBL" id="CAK9020929.1"/>
    </source>
</evidence>
<dbReference type="InterPro" id="IPR050791">
    <property type="entry name" value="Aldo-Keto_reductase"/>
</dbReference>
<dbReference type="PRINTS" id="PR00069">
    <property type="entry name" value="ALDKETRDTASE"/>
</dbReference>
<dbReference type="PANTHER" id="PTHR43625:SF5">
    <property type="entry name" value="PYRIDOXAL REDUCTASE, CHLOROPLASTIC"/>
    <property type="match status" value="1"/>
</dbReference>
<comment type="caution">
    <text evidence="3">The sequence shown here is derived from an EMBL/GenBank/DDBJ whole genome shotgun (WGS) entry which is preliminary data.</text>
</comment>
<dbReference type="Gene3D" id="3.20.20.100">
    <property type="entry name" value="NADP-dependent oxidoreductase domain"/>
    <property type="match status" value="1"/>
</dbReference>
<accession>A0ABP0K2X7</accession>
<evidence type="ECO:0000313" key="4">
    <source>
        <dbReference type="Proteomes" id="UP001642464"/>
    </source>
</evidence>
<dbReference type="SUPFAM" id="SSF51430">
    <property type="entry name" value="NAD(P)-linked oxidoreductase"/>
    <property type="match status" value="1"/>
</dbReference>
<dbReference type="PANTHER" id="PTHR43625">
    <property type="entry name" value="AFLATOXIN B1 ALDEHYDE REDUCTASE"/>
    <property type="match status" value="1"/>
</dbReference>
<feature type="domain" description="NADP-dependent oxidoreductase" evidence="2">
    <location>
        <begin position="63"/>
        <end position="307"/>
    </location>
</feature>
<gene>
    <name evidence="3" type="ORF">SCF082_LOCUS15114</name>
</gene>
<proteinExistence type="predicted"/>
<dbReference type="Pfam" id="PF00248">
    <property type="entry name" value="Aldo_ket_red"/>
    <property type="match status" value="1"/>
</dbReference>
<dbReference type="InterPro" id="IPR020471">
    <property type="entry name" value="AKR"/>
</dbReference>
<dbReference type="EMBL" id="CAXAMM010009624">
    <property type="protein sequence ID" value="CAK9020929.1"/>
    <property type="molecule type" value="Genomic_DNA"/>
</dbReference>
<sequence>MDGQGQGKHEKGSHLGGGHVTKEMLGEIDVRDTQMQCVFQPASDMLEKSQKMFAWSMGWEDVLARSLGWSVTLLNTAQIYYTSEDCIGQLRTSSPSGSKALVISKFDALSNRTTDLVPTLQRSIEKCKVDALDGFLIHFPKGSPEAVADQLAVAYQRGLVRNVGVSNYDEAALRQMHGLLKDRGVPLIFNEIEFSLLRRMPETSGLLKVCKELGVTVLAWAPLASGRLTSKPCTEQITDSDTVACLEQVKTLAAKYQKTPAQVALNWCICKGTVPIPGARTLEQAQENAGALGWQLTAEEVAQLDAVAVDSLGMYNSPEALYTFFGWWPPAVVRPVCNGVLRCVLALARKCVPLQD</sequence>
<dbReference type="InterPro" id="IPR023210">
    <property type="entry name" value="NADP_OxRdtase_dom"/>
</dbReference>
<protein>
    <submittedName>
        <fullName evidence="3">Chloroplastic</fullName>
    </submittedName>
</protein>
<organism evidence="3 4">
    <name type="scientific">Durusdinium trenchii</name>
    <dbReference type="NCBI Taxonomy" id="1381693"/>
    <lineage>
        <taxon>Eukaryota</taxon>
        <taxon>Sar</taxon>
        <taxon>Alveolata</taxon>
        <taxon>Dinophyceae</taxon>
        <taxon>Suessiales</taxon>
        <taxon>Symbiodiniaceae</taxon>
        <taxon>Durusdinium</taxon>
    </lineage>
</organism>
<dbReference type="InterPro" id="IPR018170">
    <property type="entry name" value="Aldo/ket_reductase_CS"/>
</dbReference>
<reference evidence="3 4" key="1">
    <citation type="submission" date="2024-02" db="EMBL/GenBank/DDBJ databases">
        <authorList>
            <person name="Chen Y."/>
            <person name="Shah S."/>
            <person name="Dougan E. K."/>
            <person name="Thang M."/>
            <person name="Chan C."/>
        </authorList>
    </citation>
    <scope>NUCLEOTIDE SEQUENCE [LARGE SCALE GENOMIC DNA]</scope>
</reference>
<name>A0ABP0K2X7_9DINO</name>
<dbReference type="InterPro" id="IPR036812">
    <property type="entry name" value="NAD(P)_OxRdtase_dom_sf"/>
</dbReference>
<keyword evidence="4" id="KW-1185">Reference proteome</keyword>
<evidence type="ECO:0000256" key="1">
    <source>
        <dbReference type="ARBA" id="ARBA00023002"/>
    </source>
</evidence>